<evidence type="ECO:0000256" key="7">
    <source>
        <dbReference type="SAM" id="MobiDB-lite"/>
    </source>
</evidence>
<gene>
    <name evidence="6" type="primary">def</name>
    <name evidence="8" type="ORF">EU93_1967</name>
</gene>
<evidence type="ECO:0000256" key="1">
    <source>
        <dbReference type="ARBA" id="ARBA00010759"/>
    </source>
</evidence>
<keyword evidence="3 6" id="KW-0378">Hydrolase</keyword>
<proteinExistence type="inferred from homology"/>
<dbReference type="SUPFAM" id="SSF56420">
    <property type="entry name" value="Peptide deformylase"/>
    <property type="match status" value="1"/>
</dbReference>
<comment type="function">
    <text evidence="6">Removes the formyl group from the N-terminal Met of newly synthesized proteins. Requires at least a dipeptide for an efficient rate of reaction. N-terminal L-methionine is a prerequisite for activity but the enzyme has broad specificity at other positions.</text>
</comment>
<evidence type="ECO:0000313" key="8">
    <source>
        <dbReference type="EMBL" id="KGF90103.1"/>
    </source>
</evidence>
<dbReference type="HAMAP" id="MF_00163">
    <property type="entry name" value="Pep_deformylase"/>
    <property type="match status" value="1"/>
</dbReference>
<evidence type="ECO:0000256" key="6">
    <source>
        <dbReference type="HAMAP-Rule" id="MF_00163"/>
    </source>
</evidence>
<dbReference type="NCBIfam" id="NF001159">
    <property type="entry name" value="PRK00150.1-3"/>
    <property type="match status" value="1"/>
</dbReference>
<evidence type="ECO:0000256" key="5">
    <source>
        <dbReference type="ARBA" id="ARBA00023004"/>
    </source>
</evidence>
<name>A0A0A1ZPL2_PROMR</name>
<dbReference type="AlphaFoldDB" id="A0A0A1ZPL2"/>
<dbReference type="GO" id="GO:0042586">
    <property type="term" value="F:peptide deformylase activity"/>
    <property type="evidence" value="ECO:0007669"/>
    <property type="project" value="UniProtKB-UniRule"/>
</dbReference>
<feature type="binding site" evidence="6">
    <location>
        <position position="163"/>
    </location>
    <ligand>
        <name>Fe cation</name>
        <dbReference type="ChEBI" id="CHEBI:24875"/>
    </ligand>
</feature>
<dbReference type="RefSeq" id="WP_032514775.1">
    <property type="nucleotide sequence ID" value="NZ_JNAJ01000018.1"/>
</dbReference>
<dbReference type="InterPro" id="IPR036821">
    <property type="entry name" value="Peptide_deformylase_sf"/>
</dbReference>
<feature type="binding site" evidence="6">
    <location>
        <position position="167"/>
    </location>
    <ligand>
        <name>Fe cation</name>
        <dbReference type="ChEBI" id="CHEBI:24875"/>
    </ligand>
</feature>
<dbReference type="PRINTS" id="PR01576">
    <property type="entry name" value="PDEFORMYLASE"/>
</dbReference>
<dbReference type="EMBL" id="JNAJ01000018">
    <property type="protein sequence ID" value="KGF90103.1"/>
    <property type="molecule type" value="Genomic_DNA"/>
</dbReference>
<keyword evidence="4 6" id="KW-0648">Protein biosynthesis</keyword>
<feature type="active site" evidence="6">
    <location>
        <position position="164"/>
    </location>
</feature>
<dbReference type="PANTHER" id="PTHR10458:SF22">
    <property type="entry name" value="PEPTIDE DEFORMYLASE"/>
    <property type="match status" value="1"/>
</dbReference>
<accession>A0A0A1ZPL2</accession>
<dbReference type="PANTHER" id="PTHR10458">
    <property type="entry name" value="PEPTIDE DEFORMYLASE"/>
    <property type="match status" value="1"/>
</dbReference>
<organism evidence="8 9">
    <name type="scientific">Prochlorococcus marinus str. MIT 9116</name>
    <dbReference type="NCBI Taxonomy" id="167544"/>
    <lineage>
        <taxon>Bacteria</taxon>
        <taxon>Bacillati</taxon>
        <taxon>Cyanobacteriota</taxon>
        <taxon>Cyanophyceae</taxon>
        <taxon>Synechococcales</taxon>
        <taxon>Prochlorococcaceae</taxon>
        <taxon>Prochlorococcus</taxon>
    </lineage>
</organism>
<evidence type="ECO:0000256" key="4">
    <source>
        <dbReference type="ARBA" id="ARBA00022917"/>
    </source>
</evidence>
<comment type="similarity">
    <text evidence="1 6">Belongs to the polypeptide deformylase family.</text>
</comment>
<comment type="caution">
    <text evidence="8">The sequence shown here is derived from an EMBL/GenBank/DDBJ whole genome shotgun (WGS) entry which is preliminary data.</text>
</comment>
<reference evidence="9" key="1">
    <citation type="journal article" date="2014" name="Sci. Data">
        <title>Genomes of diverse isolates of the marine cyanobacterium Prochlorococcus.</title>
        <authorList>
            <person name="Biller S."/>
            <person name="Berube P."/>
            <person name="Thompson J."/>
            <person name="Kelly L."/>
            <person name="Roggensack S."/>
            <person name="Awad L."/>
            <person name="Roache-Johnson K."/>
            <person name="Ding H."/>
            <person name="Giovannoni S.J."/>
            <person name="Moore L.R."/>
            <person name="Chisholm S.W."/>
        </authorList>
    </citation>
    <scope>NUCLEOTIDE SEQUENCE [LARGE SCALE GENOMIC DNA]</scope>
</reference>
<dbReference type="Pfam" id="PF01327">
    <property type="entry name" value="Pep_deformylase"/>
    <property type="match status" value="1"/>
</dbReference>
<evidence type="ECO:0000313" key="9">
    <source>
        <dbReference type="Proteomes" id="UP000030491"/>
    </source>
</evidence>
<protein>
    <recommendedName>
        <fullName evidence="6">Peptide deformylase</fullName>
        <shortName evidence="6">PDF</shortName>
        <ecNumber evidence="6">3.5.1.88</ecNumber>
    </recommendedName>
    <alternativeName>
        <fullName evidence="6">Polypeptide deformylase</fullName>
    </alternativeName>
</protein>
<keyword evidence="5 6" id="KW-0408">Iron</keyword>
<dbReference type="FunFam" id="3.90.45.10:FF:000005">
    <property type="entry name" value="Peptide deformylase"/>
    <property type="match status" value="1"/>
</dbReference>
<dbReference type="OrthoDB" id="9784988at2"/>
<dbReference type="Proteomes" id="UP000030491">
    <property type="component" value="Unassembled WGS sequence"/>
</dbReference>
<comment type="cofactor">
    <cofactor evidence="6">
        <name>Fe(2+)</name>
        <dbReference type="ChEBI" id="CHEBI:29033"/>
    </cofactor>
    <text evidence="6">Binds 1 Fe(2+) ion.</text>
</comment>
<feature type="region of interest" description="Disordered" evidence="7">
    <location>
        <begin position="1"/>
        <end position="21"/>
    </location>
</feature>
<comment type="catalytic activity">
    <reaction evidence="6">
        <text>N-terminal N-formyl-L-methionyl-[peptide] + H2O = N-terminal L-methionyl-[peptide] + formate</text>
        <dbReference type="Rhea" id="RHEA:24420"/>
        <dbReference type="Rhea" id="RHEA-COMP:10639"/>
        <dbReference type="Rhea" id="RHEA-COMP:10640"/>
        <dbReference type="ChEBI" id="CHEBI:15377"/>
        <dbReference type="ChEBI" id="CHEBI:15740"/>
        <dbReference type="ChEBI" id="CHEBI:49298"/>
        <dbReference type="ChEBI" id="CHEBI:64731"/>
        <dbReference type="EC" id="3.5.1.88"/>
    </reaction>
</comment>
<sequence length="201" mass="22484">MANHFSHLARKSRNNVSTTKVTKEVIDNPPLEIYKLGSNTLRTAAKRISKVDIDTRKLAREMLQSMYSAKGIGLAAPQVGISKELLVIDINFEDSAAEPLILINPEITAFGSTLNSYEEGCLSIPGVYLNVIRPSTIKLKFRDEMGRPRKMNADGLLARCIQHEVDHLNGVLFVDRVTSKEDLKKELTKEGYQMKDVIPMN</sequence>
<keyword evidence="2 6" id="KW-0479">Metal-binding</keyword>
<dbReference type="GO" id="GO:0006412">
    <property type="term" value="P:translation"/>
    <property type="evidence" value="ECO:0007669"/>
    <property type="project" value="UniProtKB-UniRule"/>
</dbReference>
<evidence type="ECO:0000256" key="2">
    <source>
        <dbReference type="ARBA" id="ARBA00022723"/>
    </source>
</evidence>
<dbReference type="Gene3D" id="3.90.45.10">
    <property type="entry name" value="Peptide deformylase"/>
    <property type="match status" value="1"/>
</dbReference>
<dbReference type="CDD" id="cd00487">
    <property type="entry name" value="Pep_deformylase"/>
    <property type="match status" value="1"/>
</dbReference>
<evidence type="ECO:0000256" key="3">
    <source>
        <dbReference type="ARBA" id="ARBA00022801"/>
    </source>
</evidence>
<dbReference type="GO" id="GO:0046872">
    <property type="term" value="F:metal ion binding"/>
    <property type="evidence" value="ECO:0007669"/>
    <property type="project" value="UniProtKB-KW"/>
</dbReference>
<dbReference type="PIRSF" id="PIRSF004749">
    <property type="entry name" value="Pep_def"/>
    <property type="match status" value="1"/>
</dbReference>
<feature type="binding site" evidence="6">
    <location>
        <position position="121"/>
    </location>
    <ligand>
        <name>Fe cation</name>
        <dbReference type="ChEBI" id="CHEBI:24875"/>
    </ligand>
</feature>
<dbReference type="EC" id="3.5.1.88" evidence="6"/>
<dbReference type="NCBIfam" id="TIGR00079">
    <property type="entry name" value="pept_deformyl"/>
    <property type="match status" value="1"/>
</dbReference>
<dbReference type="InterPro" id="IPR023635">
    <property type="entry name" value="Peptide_deformylase"/>
</dbReference>